<evidence type="ECO:0000256" key="1">
    <source>
        <dbReference type="ARBA" id="ARBA00022801"/>
    </source>
</evidence>
<feature type="transmembrane region" description="Helical" evidence="3">
    <location>
        <begin position="392"/>
        <end position="410"/>
    </location>
</feature>
<evidence type="ECO:0000256" key="3">
    <source>
        <dbReference type="SAM" id="Phobius"/>
    </source>
</evidence>
<feature type="transmembrane region" description="Helical" evidence="3">
    <location>
        <begin position="148"/>
        <end position="168"/>
    </location>
</feature>
<evidence type="ECO:0000313" key="4">
    <source>
        <dbReference type="EMBL" id="PRY67497.1"/>
    </source>
</evidence>
<reference evidence="4 5" key="1">
    <citation type="submission" date="2018-03" db="EMBL/GenBank/DDBJ databases">
        <title>Genomic Encyclopedia of Type Strains, Phase III (KMG-III): the genomes of soil and plant-associated and newly described type strains.</title>
        <authorList>
            <person name="Whitman W."/>
        </authorList>
    </citation>
    <scope>NUCLEOTIDE SEQUENCE [LARGE SCALE GENOMIC DNA]</scope>
    <source>
        <strain evidence="4 5">CGMCC 1.12484</strain>
    </source>
</reference>
<organism evidence="4 5">
    <name type="scientific">Glaciihabitans tibetensis</name>
    <dbReference type="NCBI Taxonomy" id="1266600"/>
    <lineage>
        <taxon>Bacteria</taxon>
        <taxon>Bacillati</taxon>
        <taxon>Actinomycetota</taxon>
        <taxon>Actinomycetes</taxon>
        <taxon>Micrococcales</taxon>
        <taxon>Microbacteriaceae</taxon>
        <taxon>Glaciihabitans</taxon>
    </lineage>
</organism>
<evidence type="ECO:0000256" key="2">
    <source>
        <dbReference type="SAM" id="MobiDB-lite"/>
    </source>
</evidence>
<feature type="region of interest" description="Disordered" evidence="2">
    <location>
        <begin position="94"/>
        <end position="128"/>
    </location>
</feature>
<evidence type="ECO:0000313" key="5">
    <source>
        <dbReference type="Proteomes" id="UP000237983"/>
    </source>
</evidence>
<dbReference type="GO" id="GO:0016787">
    <property type="term" value="F:hydrolase activity"/>
    <property type="evidence" value="ECO:0007669"/>
    <property type="project" value="UniProtKB-KW"/>
</dbReference>
<dbReference type="InterPro" id="IPR023365">
    <property type="entry name" value="Sortase_dom-sf"/>
</dbReference>
<dbReference type="InterPro" id="IPR005754">
    <property type="entry name" value="Sortase"/>
</dbReference>
<feature type="transmembrane region" description="Helical" evidence="3">
    <location>
        <begin position="362"/>
        <end position="383"/>
    </location>
</feature>
<gene>
    <name evidence="4" type="ORF">B0I08_106104</name>
</gene>
<keyword evidence="3" id="KW-1133">Transmembrane helix</keyword>
<name>A0A2T0VBN8_9MICO</name>
<dbReference type="Gene3D" id="2.40.260.10">
    <property type="entry name" value="Sortase"/>
    <property type="match status" value="1"/>
</dbReference>
<comment type="caution">
    <text evidence="4">The sequence shown here is derived from an EMBL/GenBank/DDBJ whole genome shotgun (WGS) entry which is preliminary data.</text>
</comment>
<feature type="compositionally biased region" description="Low complexity" evidence="2">
    <location>
        <begin position="54"/>
        <end position="63"/>
    </location>
</feature>
<sequence length="418" mass="43335">MTLTNERPAGARNTDAADTGVANTNARNTDVANTGAANTDARNTGAANTDDQRAASPTATLAPPAEPQAPPKAPESPTTAFSVGAAAREAYANPGSASRYSADYTMARPGKGRSSMPPRPPRPPRRPPRAAMEAVALTPVQAALRSSLVLVAIVLLAFAFNLMVLSHVQHFVSQQRLDNSYRVQLAEGTAAVSEGDLNDVLLSDGAPVGKISIPAIGVDEVISEGTTSGVLTAGPGHRRDTVLPGQAGVSVVMGRAAAFGGPFSRLQELTPGEIFTVVTGQGEQVFEVIGVRYAGDPSPAAPQAGESRLILETARGAAFVPDGVARVDAQLTSEVQPAGTRQTTSALLPAAHTELATDTSTAWALVFALQFLVVAEIAAVWAYRRIGAQKTWVVFVPVMLTAGLLVADQVTRLLPNLL</sequence>
<feature type="region of interest" description="Disordered" evidence="2">
    <location>
        <begin position="1"/>
        <end position="80"/>
    </location>
</feature>
<accession>A0A2T0VBN8</accession>
<feature type="compositionally biased region" description="Pro residues" evidence="2">
    <location>
        <begin position="64"/>
        <end position="74"/>
    </location>
</feature>
<proteinExistence type="predicted"/>
<keyword evidence="3" id="KW-0812">Transmembrane</keyword>
<keyword evidence="5" id="KW-1185">Reference proteome</keyword>
<protein>
    <submittedName>
        <fullName evidence="4">LPXTG-site transpeptidase (Sortase) family protein</fullName>
    </submittedName>
</protein>
<dbReference type="AlphaFoldDB" id="A0A2T0VBN8"/>
<dbReference type="SUPFAM" id="SSF63817">
    <property type="entry name" value="Sortase"/>
    <property type="match status" value="1"/>
</dbReference>
<dbReference type="Proteomes" id="UP000237983">
    <property type="component" value="Unassembled WGS sequence"/>
</dbReference>
<feature type="compositionally biased region" description="Polar residues" evidence="2">
    <location>
        <begin position="21"/>
        <end position="49"/>
    </location>
</feature>
<keyword evidence="3" id="KW-0472">Membrane</keyword>
<dbReference type="Pfam" id="PF04203">
    <property type="entry name" value="Sortase"/>
    <property type="match status" value="1"/>
</dbReference>
<dbReference type="EMBL" id="PVTL01000006">
    <property type="protein sequence ID" value="PRY67497.1"/>
    <property type="molecule type" value="Genomic_DNA"/>
</dbReference>
<keyword evidence="1" id="KW-0378">Hydrolase</keyword>